<accession>A0A7J6L3T0</accession>
<gene>
    <name evidence="6" type="ORF">FOL47_010597</name>
</gene>
<evidence type="ECO:0000256" key="4">
    <source>
        <dbReference type="SAM" id="MobiDB-lite"/>
    </source>
</evidence>
<dbReference type="InterPro" id="IPR027417">
    <property type="entry name" value="P-loop_NTPase"/>
</dbReference>
<feature type="compositionally biased region" description="Polar residues" evidence="4">
    <location>
        <begin position="268"/>
        <end position="282"/>
    </location>
</feature>
<dbReference type="PANTHER" id="PTHR45626:SF12">
    <property type="entry name" value="DNA REPAIR PROTEIN RAD16"/>
    <property type="match status" value="1"/>
</dbReference>
<dbReference type="PANTHER" id="PTHR45626">
    <property type="entry name" value="TRANSCRIPTION TERMINATION FACTOR 2-RELATED"/>
    <property type="match status" value="1"/>
</dbReference>
<dbReference type="EMBL" id="JAAPAO010000832">
    <property type="protein sequence ID" value="KAF4653316.1"/>
    <property type="molecule type" value="Genomic_DNA"/>
</dbReference>
<evidence type="ECO:0000259" key="5">
    <source>
        <dbReference type="PROSITE" id="PS51192"/>
    </source>
</evidence>
<dbReference type="GO" id="GO:0005634">
    <property type="term" value="C:nucleus"/>
    <property type="evidence" value="ECO:0007669"/>
    <property type="project" value="TreeGrafter"/>
</dbReference>
<dbReference type="AlphaFoldDB" id="A0A7J6L3T0"/>
<dbReference type="GO" id="GO:0016787">
    <property type="term" value="F:hydrolase activity"/>
    <property type="evidence" value="ECO:0007669"/>
    <property type="project" value="UniProtKB-KW"/>
</dbReference>
<keyword evidence="2" id="KW-0378">Hydrolase</keyword>
<dbReference type="SMART" id="SM00487">
    <property type="entry name" value="DEXDc"/>
    <property type="match status" value="1"/>
</dbReference>
<evidence type="ECO:0000313" key="7">
    <source>
        <dbReference type="Proteomes" id="UP000591131"/>
    </source>
</evidence>
<dbReference type="CDD" id="cd18008">
    <property type="entry name" value="DEXDc_SHPRH-like"/>
    <property type="match status" value="1"/>
</dbReference>
<dbReference type="GO" id="GO:0008094">
    <property type="term" value="F:ATP-dependent activity, acting on DNA"/>
    <property type="evidence" value="ECO:0007669"/>
    <property type="project" value="TreeGrafter"/>
</dbReference>
<evidence type="ECO:0000256" key="3">
    <source>
        <dbReference type="ARBA" id="ARBA00022840"/>
    </source>
</evidence>
<evidence type="ECO:0000256" key="2">
    <source>
        <dbReference type="ARBA" id="ARBA00022801"/>
    </source>
</evidence>
<feature type="region of interest" description="Disordered" evidence="4">
    <location>
        <begin position="242"/>
        <end position="282"/>
    </location>
</feature>
<reference evidence="6 7" key="1">
    <citation type="submission" date="2020-04" db="EMBL/GenBank/DDBJ databases">
        <title>Perkinsus chesapeaki whole genome sequence.</title>
        <authorList>
            <person name="Bogema D.R."/>
        </authorList>
    </citation>
    <scope>NUCLEOTIDE SEQUENCE [LARGE SCALE GENOMIC DNA]</scope>
    <source>
        <strain evidence="6">ATCC PRA-425</strain>
    </source>
</reference>
<keyword evidence="3" id="KW-0067">ATP-binding</keyword>
<protein>
    <recommendedName>
        <fullName evidence="5">Helicase ATP-binding domain-containing protein</fullName>
    </recommendedName>
</protein>
<dbReference type="GO" id="GO:0005524">
    <property type="term" value="F:ATP binding"/>
    <property type="evidence" value="ECO:0007669"/>
    <property type="project" value="UniProtKB-KW"/>
</dbReference>
<feature type="compositionally biased region" description="Basic and acidic residues" evidence="4">
    <location>
        <begin position="242"/>
        <end position="251"/>
    </location>
</feature>
<name>A0A7J6L3T0_PERCH</name>
<dbReference type="InterPro" id="IPR014001">
    <property type="entry name" value="Helicase_ATP-bd"/>
</dbReference>
<dbReference type="InterPro" id="IPR050628">
    <property type="entry name" value="SNF2_RAD54_helicase_TF"/>
</dbReference>
<dbReference type="OrthoDB" id="397011at2759"/>
<feature type="domain" description="Helicase ATP-binding" evidence="5">
    <location>
        <begin position="81"/>
        <end position="357"/>
    </location>
</feature>
<sequence>MTSSLAGSGRESDLESVVSEVTDESFDEEINEVHSMNLDLKLPENSRVVSRALVRRFSPPEELTTPLLPYQHEGMAWMCNQEEEADCRGGVLADEMGMGKTLQMLALILKRRGQVRGPTLVVCPVTAMSVWADEIRRSVSPSAGLRVHIHHGNRKAAKAELEGYDVVITSYDTLERQYRSLTAQFEMVVCEYCGESYKLSALPAHKKRCVKDFQEKRIKNLPVKSKEEVKRELDGGGYCTPKRESMVKSEVEGGSSSSRRLSYGCKSEGSTPSVRKSIQRSTPRLGKRILSQQRKALKEGNGPHSVKWARVILDEAHRIKGRTNSTAKSIYHLTTTFRWAVSGTPFQNKVGDLYALV</sequence>
<organism evidence="6 7">
    <name type="scientific">Perkinsus chesapeaki</name>
    <name type="common">Clam parasite</name>
    <name type="synonym">Perkinsus andrewsi</name>
    <dbReference type="NCBI Taxonomy" id="330153"/>
    <lineage>
        <taxon>Eukaryota</taxon>
        <taxon>Sar</taxon>
        <taxon>Alveolata</taxon>
        <taxon>Perkinsozoa</taxon>
        <taxon>Perkinsea</taxon>
        <taxon>Perkinsida</taxon>
        <taxon>Perkinsidae</taxon>
        <taxon>Perkinsus</taxon>
    </lineage>
</organism>
<feature type="compositionally biased region" description="Low complexity" evidence="4">
    <location>
        <begin position="252"/>
        <end position="267"/>
    </location>
</feature>
<proteinExistence type="predicted"/>
<dbReference type="Proteomes" id="UP000591131">
    <property type="component" value="Unassembled WGS sequence"/>
</dbReference>
<feature type="non-terminal residue" evidence="6">
    <location>
        <position position="357"/>
    </location>
</feature>
<dbReference type="GO" id="GO:0006289">
    <property type="term" value="P:nucleotide-excision repair"/>
    <property type="evidence" value="ECO:0007669"/>
    <property type="project" value="TreeGrafter"/>
</dbReference>
<dbReference type="InterPro" id="IPR000330">
    <property type="entry name" value="SNF2_N"/>
</dbReference>
<keyword evidence="7" id="KW-1185">Reference proteome</keyword>
<dbReference type="Pfam" id="PF00176">
    <property type="entry name" value="SNF2-rel_dom"/>
    <property type="match status" value="2"/>
</dbReference>
<dbReference type="InterPro" id="IPR002464">
    <property type="entry name" value="DNA/RNA_helicase_DEAH_CS"/>
</dbReference>
<comment type="caution">
    <text evidence="6">The sequence shown here is derived from an EMBL/GenBank/DDBJ whole genome shotgun (WGS) entry which is preliminary data.</text>
</comment>
<dbReference type="Gene3D" id="3.40.50.10810">
    <property type="entry name" value="Tandem AAA-ATPase domain"/>
    <property type="match status" value="2"/>
</dbReference>
<keyword evidence="1" id="KW-0547">Nucleotide-binding</keyword>
<dbReference type="PROSITE" id="PS51192">
    <property type="entry name" value="HELICASE_ATP_BIND_1"/>
    <property type="match status" value="1"/>
</dbReference>
<evidence type="ECO:0000313" key="6">
    <source>
        <dbReference type="EMBL" id="KAF4653316.1"/>
    </source>
</evidence>
<evidence type="ECO:0000256" key="1">
    <source>
        <dbReference type="ARBA" id="ARBA00022741"/>
    </source>
</evidence>
<dbReference type="SUPFAM" id="SSF52540">
    <property type="entry name" value="P-loop containing nucleoside triphosphate hydrolases"/>
    <property type="match status" value="1"/>
</dbReference>
<dbReference type="PROSITE" id="PS00690">
    <property type="entry name" value="DEAH_ATP_HELICASE"/>
    <property type="match status" value="1"/>
</dbReference>
<dbReference type="InterPro" id="IPR038718">
    <property type="entry name" value="SNF2-like_sf"/>
</dbReference>